<evidence type="ECO:0000259" key="2">
    <source>
        <dbReference type="Pfam" id="PF14062"/>
    </source>
</evidence>
<evidence type="ECO:0000313" key="5">
    <source>
        <dbReference type="Proteomes" id="UP000515480"/>
    </source>
</evidence>
<evidence type="ECO:0000313" key="4">
    <source>
        <dbReference type="EMBL" id="QNH54714.1"/>
    </source>
</evidence>
<dbReference type="Pfam" id="PF05076">
    <property type="entry name" value="SUFU"/>
    <property type="match status" value="1"/>
</dbReference>
<reference evidence="4 5" key="1">
    <citation type="submission" date="2020-07" db="EMBL/GenBank/DDBJ databases">
        <title>Complete genome and description of Selenomonas timonensis sp. nov., a new bacterium isolated from a gingivitis subject.</title>
        <authorList>
            <person name="Antezack A."/>
        </authorList>
    </citation>
    <scope>NUCLEOTIDE SEQUENCE [LARGE SCALE GENOMIC DNA]</scope>
    <source>
        <strain evidence="4 5">Marseille-Q3039</strain>
    </source>
</reference>
<dbReference type="AlphaFoldDB" id="A0A7G7VKS1"/>
<feature type="domain" description="DUF7832" evidence="3">
    <location>
        <begin position="233"/>
        <end position="351"/>
    </location>
</feature>
<sequence length="656" mass="75439">MKKIGRNNSAYKKKAPMPTEVYTEEELETVESYIETNFGTYANVFHEIVSPDIHLDICIIDPTEERNYYMLVTLGMGAHRMNVPKELAEYKLERAELAIALPPDWKIHEDDEVHYWPIRLLKNLARLPIENDTWLAWGHTISNRSPYAASTNLRAALLVSAQVKGGGDTVCPLANGDEVNFYQIIPLHKDELKYKLKHDANALLDRFAERRVSFVIDPERRSALASEDFTDLVMDNAQWHLDSLREKKLPVDEITAYNHLAIYLRYCIEHELMADWFVRQYAATVRAVREHPADTDLRPFIRDDLHGILMRGFFGEEGTAFAQYYYDGEAPSFPSDIDNYALSYFGAARYHSNEFKQEAYLFVPFDEDYYAAMAQLIAQRWDAWKRNSDERKENEDEAPSDVAAAIMQYLNCGRADCSLMYFPPMADDDPIVAAYSYAARLGVREGYVPLLIVPSDTLWESLTMNVEAEKGAFKDYDFDADAVEKYRKKILAQPIGDGKLILTERLGERFELSREEAPDDGDGEEFRETDHFISYWDYETQKTQPMILAKIPVKHPWTVFAYLPFGGWNDCPDTAALMAVSKYWHERHGAVPAVLTYDTLEYSVPAPIEPQERALDLAKEQYAFCADIIDQGTPGMSVGKLANELRSSNIWYFWWD</sequence>
<dbReference type="InterPro" id="IPR020941">
    <property type="entry name" value="SUFU-like_domain"/>
</dbReference>
<dbReference type="InterPro" id="IPR037181">
    <property type="entry name" value="SUFU_N"/>
</dbReference>
<dbReference type="InterPro" id="IPR025349">
    <property type="entry name" value="DUF4253"/>
</dbReference>
<dbReference type="SUPFAM" id="SSF103359">
    <property type="entry name" value="Suppressor of Fused, N-terminal domain"/>
    <property type="match status" value="1"/>
</dbReference>
<organism evidence="4 5">
    <name type="scientific">Selenomonas timonae</name>
    <dbReference type="NCBI Taxonomy" id="2754044"/>
    <lineage>
        <taxon>Bacteria</taxon>
        <taxon>Bacillati</taxon>
        <taxon>Bacillota</taxon>
        <taxon>Negativicutes</taxon>
        <taxon>Selenomonadales</taxon>
        <taxon>Selenomonadaceae</taxon>
        <taxon>Selenomonas</taxon>
    </lineage>
</organism>
<dbReference type="KEGG" id="stim:H1B31_01770"/>
<evidence type="ECO:0000259" key="1">
    <source>
        <dbReference type="Pfam" id="PF05076"/>
    </source>
</evidence>
<dbReference type="Proteomes" id="UP000515480">
    <property type="component" value="Chromosome"/>
</dbReference>
<feature type="domain" description="DUF4253" evidence="2">
    <location>
        <begin position="548"/>
        <end position="656"/>
    </location>
</feature>
<dbReference type="InterPro" id="IPR057154">
    <property type="entry name" value="DUF7832"/>
</dbReference>
<proteinExistence type="predicted"/>
<gene>
    <name evidence="4" type="ORF">H1B31_01770</name>
</gene>
<accession>A0A7G7VKS1</accession>
<dbReference type="RefSeq" id="WP_185980655.1">
    <property type="nucleotide sequence ID" value="NZ_CP060204.1"/>
</dbReference>
<dbReference type="Pfam" id="PF14062">
    <property type="entry name" value="DUF4253"/>
    <property type="match status" value="1"/>
</dbReference>
<dbReference type="EMBL" id="CP060204">
    <property type="protein sequence ID" value="QNH54714.1"/>
    <property type="molecule type" value="Genomic_DNA"/>
</dbReference>
<dbReference type="Pfam" id="PF25191">
    <property type="entry name" value="DUF7832"/>
    <property type="match status" value="1"/>
</dbReference>
<keyword evidence="5" id="KW-1185">Reference proteome</keyword>
<name>A0A7G7VKS1_9FIRM</name>
<protein>
    <submittedName>
        <fullName evidence="4">Suppressor of fused domain protein</fullName>
    </submittedName>
</protein>
<evidence type="ECO:0000259" key="3">
    <source>
        <dbReference type="Pfam" id="PF25191"/>
    </source>
</evidence>
<feature type="domain" description="Suppressor of fused-like" evidence="1">
    <location>
        <begin position="53"/>
        <end position="221"/>
    </location>
</feature>